<evidence type="ECO:0000256" key="1">
    <source>
        <dbReference type="SAM" id="Phobius"/>
    </source>
</evidence>
<dbReference type="SUPFAM" id="SSF52833">
    <property type="entry name" value="Thioredoxin-like"/>
    <property type="match status" value="1"/>
</dbReference>
<dbReference type="EMBL" id="WCRY01000006">
    <property type="protein sequence ID" value="KAB4483799.1"/>
    <property type="molecule type" value="Genomic_DNA"/>
</dbReference>
<dbReference type="InterPro" id="IPR036249">
    <property type="entry name" value="Thioredoxin-like_sf"/>
</dbReference>
<reference evidence="2 4" key="1">
    <citation type="submission" date="2015-09" db="EMBL/GenBank/DDBJ databases">
        <authorList>
            <consortium name="Pathogen Informatics"/>
        </authorList>
    </citation>
    <scope>NUCLEOTIDE SEQUENCE [LARGE SCALE GENOMIC DNA]</scope>
    <source>
        <strain evidence="2 4">2789STDY5834945</strain>
    </source>
</reference>
<keyword evidence="1" id="KW-0472">Membrane</keyword>
<dbReference type="PATRIC" id="fig|818.23.peg.2328"/>
<keyword evidence="1" id="KW-0812">Transmembrane</keyword>
<dbReference type="RefSeq" id="WP_011107386.1">
    <property type="nucleotide sequence ID" value="NZ_CAXSNJ010000045.1"/>
</dbReference>
<name>A0A0P0F4T5_BACT4</name>
<feature type="transmembrane region" description="Helical" evidence="1">
    <location>
        <begin position="6"/>
        <end position="23"/>
    </location>
</feature>
<gene>
    <name evidence="2" type="ORF">ERS852557_01873</name>
    <name evidence="3" type="ORF">GAN91_08375</name>
</gene>
<keyword evidence="1" id="KW-1133">Transmembrane helix</keyword>
<sequence>MWKCGTFILLTLNILLLIAFYIINNGYSKKESLLTEKVNKLFYENISLQDNIILSKQGYCQLDPEMLLYTKDRDSIHLSEIKRKEYTLVLRYSTQCCSTCVEDILRKMRKFEEQYPDIDILLFTTYRVQIEKKDFQRICRFFPKVYNVFSLGIPLDEEVVPYLFVLDRGMRVIDTFIPDKDLPKLTNRYFERITTTLSRNKAYNYKYYKKEI</sequence>
<reference evidence="3 5" key="2">
    <citation type="journal article" date="2019" name="Nat. Med.">
        <title>A library of human gut bacterial isolates paired with longitudinal multiomics data enables mechanistic microbiome research.</title>
        <authorList>
            <person name="Poyet M."/>
            <person name="Groussin M."/>
            <person name="Gibbons S.M."/>
            <person name="Avila-Pacheco J."/>
            <person name="Jiang X."/>
            <person name="Kearney S.M."/>
            <person name="Perrotta A.R."/>
            <person name="Berdy B."/>
            <person name="Zhao S."/>
            <person name="Lieberman T.D."/>
            <person name="Swanson P.K."/>
            <person name="Smith M."/>
            <person name="Roesemann S."/>
            <person name="Alexander J.E."/>
            <person name="Rich S.A."/>
            <person name="Livny J."/>
            <person name="Vlamakis H."/>
            <person name="Clish C."/>
            <person name="Bullock K."/>
            <person name="Deik A."/>
            <person name="Scott J."/>
            <person name="Pierce K.A."/>
            <person name="Xavier R.J."/>
            <person name="Alm E.J."/>
        </authorList>
    </citation>
    <scope>NUCLEOTIDE SEQUENCE [LARGE SCALE GENOMIC DNA]</scope>
    <source>
        <strain evidence="3 5">BIOML-A162</strain>
    </source>
</reference>
<evidence type="ECO:0000313" key="4">
    <source>
        <dbReference type="Proteomes" id="UP000095541"/>
    </source>
</evidence>
<dbReference type="AlphaFoldDB" id="A0A0P0F4T5"/>
<dbReference type="Proteomes" id="UP000436858">
    <property type="component" value="Unassembled WGS sequence"/>
</dbReference>
<dbReference type="EMBL" id="CZBI01000002">
    <property type="protein sequence ID" value="CUP84056.1"/>
    <property type="molecule type" value="Genomic_DNA"/>
</dbReference>
<dbReference type="OMA" id="DCIDSIF"/>
<dbReference type="KEGG" id="btho:Btheta7330_02249"/>
<evidence type="ECO:0000313" key="3">
    <source>
        <dbReference type="EMBL" id="KAB4483799.1"/>
    </source>
</evidence>
<accession>A0A0P0F4T5</accession>
<protein>
    <submittedName>
        <fullName evidence="3">Uncharacterized protein</fullName>
    </submittedName>
</protein>
<dbReference type="Proteomes" id="UP000095541">
    <property type="component" value="Unassembled WGS sequence"/>
</dbReference>
<organism evidence="3 5">
    <name type="scientific">Bacteroides thetaiotaomicron</name>
    <dbReference type="NCBI Taxonomy" id="818"/>
    <lineage>
        <taxon>Bacteria</taxon>
        <taxon>Pseudomonadati</taxon>
        <taxon>Bacteroidota</taxon>
        <taxon>Bacteroidia</taxon>
        <taxon>Bacteroidales</taxon>
        <taxon>Bacteroidaceae</taxon>
        <taxon>Bacteroides</taxon>
    </lineage>
</organism>
<evidence type="ECO:0000313" key="2">
    <source>
        <dbReference type="EMBL" id="CUP84056.1"/>
    </source>
</evidence>
<evidence type="ECO:0000313" key="5">
    <source>
        <dbReference type="Proteomes" id="UP000436858"/>
    </source>
</evidence>
<proteinExistence type="predicted"/>